<dbReference type="Proteomes" id="UP000198755">
    <property type="component" value="Unassembled WGS sequence"/>
</dbReference>
<dbReference type="EMBL" id="FOSN01000012">
    <property type="protein sequence ID" value="SFK62481.1"/>
    <property type="molecule type" value="Genomic_DNA"/>
</dbReference>
<dbReference type="AlphaFoldDB" id="A0A1I4B353"/>
<protein>
    <submittedName>
        <fullName evidence="2">Spore maturation protein CgeB</fullName>
    </submittedName>
</protein>
<proteinExistence type="predicted"/>
<feature type="domain" description="Spore protein YkvP/CgeB glycosyl transferase-like" evidence="1">
    <location>
        <begin position="172"/>
        <end position="314"/>
    </location>
</feature>
<name>A0A1I4B353_9HYPH</name>
<sequence length="338" mass="38662">MALERLGHVVSWVDPYDWVSPWMGHWLFHAGGFGIGLKINRPIFKAVEASRPDLIWVDQGDYLDARLISRLRTLSVPIVNYTVDDPFGGRDGRRFNNYLRALPFYDLLAVVREENVAEAYARGARNVMRIWRSADEVAHRPRALTDEDFRKWGSEVCFIGTWFPERGPFMAELIRAGLPLSIWGGRWQKAPEWPIIAPHWRGPGQDDPEIYARIIQCAKISLGLLSKGNRDRHTTRSLEIPAIGGLLCAERTDEHCEAFKEGVEAVYWKDAQECVEQCRRLLSDENRIETLKAQGHERYVRSNYNNESVVDSILKAAFHLDGDKREPAGAPRIKAEAR</sequence>
<keyword evidence="3" id="KW-1185">Reference proteome</keyword>
<evidence type="ECO:0000313" key="2">
    <source>
        <dbReference type="EMBL" id="SFK62481.1"/>
    </source>
</evidence>
<accession>A0A1I4B353</accession>
<reference evidence="2 3" key="1">
    <citation type="submission" date="2016-10" db="EMBL/GenBank/DDBJ databases">
        <authorList>
            <person name="de Groot N.N."/>
        </authorList>
    </citation>
    <scope>NUCLEOTIDE SEQUENCE [LARGE SCALE GENOMIC DNA]</scope>
    <source>
        <strain evidence="2 3">NE2</strain>
    </source>
</reference>
<dbReference type="Pfam" id="PF13524">
    <property type="entry name" value="Glyco_trans_1_2"/>
    <property type="match status" value="1"/>
</dbReference>
<dbReference type="InterPro" id="IPR055259">
    <property type="entry name" value="YkvP/CgeB_Glyco_trans-like"/>
</dbReference>
<evidence type="ECO:0000313" key="3">
    <source>
        <dbReference type="Proteomes" id="UP000198755"/>
    </source>
</evidence>
<gene>
    <name evidence="2" type="ORF">SAMN05444581_11291</name>
</gene>
<evidence type="ECO:0000259" key="1">
    <source>
        <dbReference type="Pfam" id="PF13524"/>
    </source>
</evidence>
<organism evidence="2 3">
    <name type="scientific">Methylocapsa palsarum</name>
    <dbReference type="NCBI Taxonomy" id="1612308"/>
    <lineage>
        <taxon>Bacteria</taxon>
        <taxon>Pseudomonadati</taxon>
        <taxon>Pseudomonadota</taxon>
        <taxon>Alphaproteobacteria</taxon>
        <taxon>Hyphomicrobiales</taxon>
        <taxon>Beijerinckiaceae</taxon>
        <taxon>Methylocapsa</taxon>
    </lineage>
</organism>
<dbReference type="SUPFAM" id="SSF53756">
    <property type="entry name" value="UDP-Glycosyltransferase/glycogen phosphorylase"/>
    <property type="match status" value="1"/>
</dbReference>